<comment type="caution">
    <text evidence="1">The sequence shown here is derived from an EMBL/GenBank/DDBJ whole genome shotgun (WGS) entry which is preliminary data.</text>
</comment>
<protein>
    <submittedName>
        <fullName evidence="1">Uncharacterized protein</fullName>
    </submittedName>
</protein>
<evidence type="ECO:0000313" key="2">
    <source>
        <dbReference type="Proteomes" id="UP000265520"/>
    </source>
</evidence>
<dbReference type="AlphaFoldDB" id="A0A392TIF0"/>
<organism evidence="1 2">
    <name type="scientific">Trifolium medium</name>
    <dbReference type="NCBI Taxonomy" id="97028"/>
    <lineage>
        <taxon>Eukaryota</taxon>
        <taxon>Viridiplantae</taxon>
        <taxon>Streptophyta</taxon>
        <taxon>Embryophyta</taxon>
        <taxon>Tracheophyta</taxon>
        <taxon>Spermatophyta</taxon>
        <taxon>Magnoliopsida</taxon>
        <taxon>eudicotyledons</taxon>
        <taxon>Gunneridae</taxon>
        <taxon>Pentapetalae</taxon>
        <taxon>rosids</taxon>
        <taxon>fabids</taxon>
        <taxon>Fabales</taxon>
        <taxon>Fabaceae</taxon>
        <taxon>Papilionoideae</taxon>
        <taxon>50 kb inversion clade</taxon>
        <taxon>NPAAA clade</taxon>
        <taxon>Hologalegina</taxon>
        <taxon>IRL clade</taxon>
        <taxon>Trifolieae</taxon>
        <taxon>Trifolium</taxon>
    </lineage>
</organism>
<reference evidence="1 2" key="1">
    <citation type="journal article" date="2018" name="Front. Plant Sci.">
        <title>Red Clover (Trifolium pratense) and Zigzag Clover (T. medium) - A Picture of Genomic Similarities and Differences.</title>
        <authorList>
            <person name="Dluhosova J."/>
            <person name="Istvanek J."/>
            <person name="Nedelnik J."/>
            <person name="Repkova J."/>
        </authorList>
    </citation>
    <scope>NUCLEOTIDE SEQUENCE [LARGE SCALE GENOMIC DNA]</scope>
    <source>
        <strain evidence="2">cv. 10/8</strain>
        <tissue evidence="1">Leaf</tissue>
    </source>
</reference>
<name>A0A392TIF0_9FABA</name>
<feature type="non-terminal residue" evidence="1">
    <location>
        <position position="47"/>
    </location>
</feature>
<evidence type="ECO:0000313" key="1">
    <source>
        <dbReference type="EMBL" id="MCI60364.1"/>
    </source>
</evidence>
<dbReference type="Proteomes" id="UP000265520">
    <property type="component" value="Unassembled WGS sequence"/>
</dbReference>
<sequence>MALNDIHTPTTVDRDVSDGKIFRPPFFYAQHRVSPFGDGHRTLLGIC</sequence>
<accession>A0A392TIF0</accession>
<dbReference type="EMBL" id="LXQA010580046">
    <property type="protein sequence ID" value="MCI60364.1"/>
    <property type="molecule type" value="Genomic_DNA"/>
</dbReference>
<keyword evidence="2" id="KW-1185">Reference proteome</keyword>
<proteinExistence type="predicted"/>